<evidence type="ECO:0000313" key="1">
    <source>
        <dbReference type="EMBL" id="ELK36434.1"/>
    </source>
</evidence>
<protein>
    <submittedName>
        <fullName evidence="1">Uncharacterized protein</fullName>
    </submittedName>
</protein>
<accession>L5MCT3</accession>
<organism evidence="1 2">
    <name type="scientific">Myotis davidii</name>
    <name type="common">David's myotis</name>
    <dbReference type="NCBI Taxonomy" id="225400"/>
    <lineage>
        <taxon>Eukaryota</taxon>
        <taxon>Metazoa</taxon>
        <taxon>Chordata</taxon>
        <taxon>Craniata</taxon>
        <taxon>Vertebrata</taxon>
        <taxon>Euteleostomi</taxon>
        <taxon>Mammalia</taxon>
        <taxon>Eutheria</taxon>
        <taxon>Laurasiatheria</taxon>
        <taxon>Chiroptera</taxon>
        <taxon>Yangochiroptera</taxon>
        <taxon>Vespertilionidae</taxon>
        <taxon>Myotis</taxon>
    </lineage>
</organism>
<gene>
    <name evidence="1" type="ORF">MDA_GLEAN10018574</name>
</gene>
<sequence>MAAPSGGVNCEEFAEFQAPSNRTGHSGWLRGGKAELGRVGSDCNNLLAIHRNLYLACAILVLEGDRNINERESLIDQLPPAGPLLEIKPVTRACALNRN</sequence>
<proteinExistence type="predicted"/>
<dbReference type="Proteomes" id="UP000010556">
    <property type="component" value="Unassembled WGS sequence"/>
</dbReference>
<evidence type="ECO:0000313" key="2">
    <source>
        <dbReference type="Proteomes" id="UP000010556"/>
    </source>
</evidence>
<dbReference type="EMBL" id="KB101593">
    <property type="protein sequence ID" value="ELK36434.1"/>
    <property type="molecule type" value="Genomic_DNA"/>
</dbReference>
<dbReference type="AlphaFoldDB" id="L5MCT3"/>
<keyword evidence="2" id="KW-1185">Reference proteome</keyword>
<reference evidence="2" key="1">
    <citation type="journal article" date="2013" name="Science">
        <title>Comparative analysis of bat genomes provides insight into the evolution of flight and immunity.</title>
        <authorList>
            <person name="Zhang G."/>
            <person name="Cowled C."/>
            <person name="Shi Z."/>
            <person name="Huang Z."/>
            <person name="Bishop-Lilly K.A."/>
            <person name="Fang X."/>
            <person name="Wynne J.W."/>
            <person name="Xiong Z."/>
            <person name="Baker M.L."/>
            <person name="Zhao W."/>
            <person name="Tachedjian M."/>
            <person name="Zhu Y."/>
            <person name="Zhou P."/>
            <person name="Jiang X."/>
            <person name="Ng J."/>
            <person name="Yang L."/>
            <person name="Wu L."/>
            <person name="Xiao J."/>
            <person name="Feng Y."/>
            <person name="Chen Y."/>
            <person name="Sun X."/>
            <person name="Zhang Y."/>
            <person name="Marsh G.A."/>
            <person name="Crameri G."/>
            <person name="Broder C.C."/>
            <person name="Frey K.G."/>
            <person name="Wang L.F."/>
            <person name="Wang J."/>
        </authorList>
    </citation>
    <scope>NUCLEOTIDE SEQUENCE [LARGE SCALE GENOMIC DNA]</scope>
</reference>
<name>L5MCT3_MYODS</name>